<organism evidence="2 3">
    <name type="scientific">Symbiodinium natans</name>
    <dbReference type="NCBI Taxonomy" id="878477"/>
    <lineage>
        <taxon>Eukaryota</taxon>
        <taxon>Sar</taxon>
        <taxon>Alveolata</taxon>
        <taxon>Dinophyceae</taxon>
        <taxon>Suessiales</taxon>
        <taxon>Symbiodiniaceae</taxon>
        <taxon>Symbiodinium</taxon>
    </lineage>
</organism>
<evidence type="ECO:0000313" key="2">
    <source>
        <dbReference type="EMBL" id="CAE7198015.1"/>
    </source>
</evidence>
<reference evidence="2" key="1">
    <citation type="submission" date="2021-02" db="EMBL/GenBank/DDBJ databases">
        <authorList>
            <person name="Dougan E. K."/>
            <person name="Rhodes N."/>
            <person name="Thang M."/>
            <person name="Chan C."/>
        </authorList>
    </citation>
    <scope>NUCLEOTIDE SEQUENCE</scope>
</reference>
<dbReference type="Proteomes" id="UP000604046">
    <property type="component" value="Unassembled WGS sequence"/>
</dbReference>
<proteinExistence type="predicted"/>
<evidence type="ECO:0000256" key="1">
    <source>
        <dbReference type="SAM" id="MobiDB-lite"/>
    </source>
</evidence>
<dbReference type="EMBL" id="CAJNDS010000365">
    <property type="protein sequence ID" value="CAE7198015.1"/>
    <property type="molecule type" value="Genomic_DNA"/>
</dbReference>
<feature type="compositionally biased region" description="Polar residues" evidence="1">
    <location>
        <begin position="29"/>
        <end position="44"/>
    </location>
</feature>
<sequence length="193" mass="20606">MDSAASDATQGHQQVMTAQAETAAQVVNGVQNQPGPSNEPTTRDSAGGSGVVAGYRGELLGEVMAPGSGAAHGESIASRGALLVEPTESGELQGEQLSAPTTTGLDGWQDYGETSGRGSADYLQMGSVTPREYRNIYTGWSNVHVEVARETNECEATYTAKRLQRLNRSCLLVDHLEEIYHRDQKYLSALEDC</sequence>
<dbReference type="AlphaFoldDB" id="A0A812J8L9"/>
<accession>A0A812J8L9</accession>
<feature type="region of interest" description="Disordered" evidence="1">
    <location>
        <begin position="29"/>
        <end position="50"/>
    </location>
</feature>
<comment type="caution">
    <text evidence="2">The sequence shown here is derived from an EMBL/GenBank/DDBJ whole genome shotgun (WGS) entry which is preliminary data.</text>
</comment>
<gene>
    <name evidence="2" type="ORF">SNAT2548_LOCUS5666</name>
</gene>
<evidence type="ECO:0000313" key="3">
    <source>
        <dbReference type="Proteomes" id="UP000604046"/>
    </source>
</evidence>
<protein>
    <submittedName>
        <fullName evidence="2">Uncharacterized protein</fullName>
    </submittedName>
</protein>
<keyword evidence="3" id="KW-1185">Reference proteome</keyword>
<name>A0A812J8L9_9DINO</name>